<evidence type="ECO:0000256" key="5">
    <source>
        <dbReference type="ARBA" id="ARBA00022989"/>
    </source>
</evidence>
<dbReference type="InterPro" id="IPR001734">
    <property type="entry name" value="Na/solute_symporter"/>
</dbReference>
<sequence length="507" mass="52716">MIESHMGYLVALLLAVLLMLGISWWVARRTSTGEDFLLAGRKLSTPLVMGSTLATLVGTGSSLGAVGFAYQNGWAGALYGIGGALGIFLLLWLFSDVRKHGFMTFAEEMSYYYGASRAVKGVVAVLLFLASVGWLGAHIMGGAMYLSFLTGMDENLAKVVIAAGFGLYTVVGGYLAVVITDAIQGTILFLGFTILAVLSLVTVGGFDGLREGVSEEAASMLGVEALGPLPAVSLALVIAVGVLATPSYRQRIYSAANVRTVRRSFLLAGVLFAAFSLLPAVAGMSASGLAPGLENPDMAFPYLATTLFPLWVGAFLLVAGLSATMSSGDSDAIVGVTILMRDVSQVVTGRLPKAKNLVRASRWSLVAVLGLALGFALLATTIIEYITLMISTVLTGLLVASLLGKFWPRATWQGGIAAMLGGSVAALVVNNVESFGAFWGNAVIPSLTVALVAGVVVSLVTPRTTVTGEEALRRLAEERAELDVGTVVRGAEGGVETGSESEEQPKS</sequence>
<dbReference type="Proteomes" id="UP000572051">
    <property type="component" value="Unassembled WGS sequence"/>
</dbReference>
<evidence type="ECO:0000256" key="3">
    <source>
        <dbReference type="ARBA" id="ARBA00022448"/>
    </source>
</evidence>
<accession>A0A7Z0ENK8</accession>
<keyword evidence="5 8" id="KW-1133">Transmembrane helix</keyword>
<feature type="transmembrane region" description="Helical" evidence="8">
    <location>
        <begin position="187"/>
        <end position="206"/>
    </location>
</feature>
<dbReference type="InterPro" id="IPR038377">
    <property type="entry name" value="Na/Glc_symporter_sf"/>
</dbReference>
<feature type="transmembrane region" description="Helical" evidence="8">
    <location>
        <begin position="385"/>
        <end position="403"/>
    </location>
</feature>
<evidence type="ECO:0000256" key="8">
    <source>
        <dbReference type="SAM" id="Phobius"/>
    </source>
</evidence>
<feature type="transmembrane region" description="Helical" evidence="8">
    <location>
        <begin position="76"/>
        <end position="97"/>
    </location>
</feature>
<dbReference type="GO" id="GO:0022857">
    <property type="term" value="F:transmembrane transporter activity"/>
    <property type="evidence" value="ECO:0007669"/>
    <property type="project" value="InterPro"/>
</dbReference>
<feature type="transmembrane region" description="Helical" evidence="8">
    <location>
        <begin position="265"/>
        <end position="287"/>
    </location>
</feature>
<feature type="transmembrane region" description="Helical" evidence="8">
    <location>
        <begin position="6"/>
        <end position="27"/>
    </location>
</feature>
<keyword evidence="10" id="KW-1185">Reference proteome</keyword>
<reference evidence="9 10" key="1">
    <citation type="submission" date="2020-07" db="EMBL/GenBank/DDBJ databases">
        <title>Sequencing the genomes of 1000 actinobacteria strains.</title>
        <authorList>
            <person name="Klenk H.-P."/>
        </authorList>
    </citation>
    <scope>NUCLEOTIDE SEQUENCE [LARGE SCALE GENOMIC DNA]</scope>
    <source>
        <strain evidence="9 10">DSM 44442</strain>
    </source>
</reference>
<dbReference type="PANTHER" id="PTHR48086">
    <property type="entry name" value="SODIUM/PROLINE SYMPORTER-RELATED"/>
    <property type="match status" value="1"/>
</dbReference>
<evidence type="ECO:0000256" key="4">
    <source>
        <dbReference type="ARBA" id="ARBA00022692"/>
    </source>
</evidence>
<dbReference type="CDD" id="cd10322">
    <property type="entry name" value="SLC5sbd"/>
    <property type="match status" value="1"/>
</dbReference>
<dbReference type="Gene3D" id="1.20.1730.10">
    <property type="entry name" value="Sodium/glucose cotransporter"/>
    <property type="match status" value="1"/>
</dbReference>
<keyword evidence="3" id="KW-0813">Transport</keyword>
<keyword evidence="6 8" id="KW-0472">Membrane</keyword>
<evidence type="ECO:0000313" key="10">
    <source>
        <dbReference type="Proteomes" id="UP000572051"/>
    </source>
</evidence>
<dbReference type="InterPro" id="IPR050277">
    <property type="entry name" value="Sodium:Solute_Symporter"/>
</dbReference>
<comment type="subcellular location">
    <subcellularLocation>
        <location evidence="1">Membrane</location>
        <topology evidence="1">Multi-pass membrane protein</topology>
    </subcellularLocation>
</comment>
<evidence type="ECO:0000256" key="2">
    <source>
        <dbReference type="ARBA" id="ARBA00006434"/>
    </source>
</evidence>
<dbReference type="EMBL" id="JACCFS010000001">
    <property type="protein sequence ID" value="NYJ35369.1"/>
    <property type="molecule type" value="Genomic_DNA"/>
</dbReference>
<evidence type="ECO:0000256" key="1">
    <source>
        <dbReference type="ARBA" id="ARBA00004141"/>
    </source>
</evidence>
<keyword evidence="4 8" id="KW-0812">Transmembrane</keyword>
<dbReference type="AlphaFoldDB" id="A0A7Z0ENK8"/>
<feature type="transmembrane region" description="Helical" evidence="8">
    <location>
        <begin position="415"/>
        <end position="432"/>
    </location>
</feature>
<feature type="transmembrane region" description="Helical" evidence="8">
    <location>
        <begin position="226"/>
        <end position="244"/>
    </location>
</feature>
<feature type="transmembrane region" description="Helical" evidence="8">
    <location>
        <begin position="360"/>
        <end position="379"/>
    </location>
</feature>
<feature type="transmembrane region" description="Helical" evidence="8">
    <location>
        <begin position="438"/>
        <end position="460"/>
    </location>
</feature>
<dbReference type="PROSITE" id="PS50283">
    <property type="entry name" value="NA_SOLUT_SYMP_3"/>
    <property type="match status" value="1"/>
</dbReference>
<dbReference type="PANTHER" id="PTHR48086:SF7">
    <property type="entry name" value="SODIUM-SOLUTE SYMPORTER-RELATED"/>
    <property type="match status" value="1"/>
</dbReference>
<gene>
    <name evidence="9" type="ORF">HNR10_003250</name>
</gene>
<dbReference type="RefSeq" id="WP_179824488.1">
    <property type="nucleotide sequence ID" value="NZ_JACCFS010000001.1"/>
</dbReference>
<protein>
    <submittedName>
        <fullName evidence="9">SSS family solute:Na+ symporter</fullName>
    </submittedName>
</protein>
<evidence type="ECO:0000256" key="6">
    <source>
        <dbReference type="ARBA" id="ARBA00023136"/>
    </source>
</evidence>
<proteinExistence type="inferred from homology"/>
<feature type="transmembrane region" description="Helical" evidence="8">
    <location>
        <begin position="47"/>
        <end position="70"/>
    </location>
</feature>
<feature type="transmembrane region" description="Helical" evidence="8">
    <location>
        <begin position="118"/>
        <end position="139"/>
    </location>
</feature>
<feature type="transmembrane region" description="Helical" evidence="8">
    <location>
        <begin position="299"/>
        <end position="321"/>
    </location>
</feature>
<evidence type="ECO:0000256" key="7">
    <source>
        <dbReference type="RuleBase" id="RU362091"/>
    </source>
</evidence>
<organism evidence="9 10">
    <name type="scientific">Nocardiopsis aegyptia</name>
    <dbReference type="NCBI Taxonomy" id="220378"/>
    <lineage>
        <taxon>Bacteria</taxon>
        <taxon>Bacillati</taxon>
        <taxon>Actinomycetota</taxon>
        <taxon>Actinomycetes</taxon>
        <taxon>Streptosporangiales</taxon>
        <taxon>Nocardiopsidaceae</taxon>
        <taxon>Nocardiopsis</taxon>
    </lineage>
</organism>
<comment type="similarity">
    <text evidence="2 7">Belongs to the sodium:solute symporter (SSF) (TC 2.A.21) family.</text>
</comment>
<feature type="transmembrane region" description="Helical" evidence="8">
    <location>
        <begin position="159"/>
        <end position="180"/>
    </location>
</feature>
<dbReference type="GO" id="GO:0005886">
    <property type="term" value="C:plasma membrane"/>
    <property type="evidence" value="ECO:0007669"/>
    <property type="project" value="TreeGrafter"/>
</dbReference>
<evidence type="ECO:0000313" key="9">
    <source>
        <dbReference type="EMBL" id="NYJ35369.1"/>
    </source>
</evidence>
<name>A0A7Z0ENK8_9ACTN</name>
<dbReference type="Pfam" id="PF00474">
    <property type="entry name" value="SSF"/>
    <property type="match status" value="1"/>
</dbReference>
<comment type="caution">
    <text evidence="9">The sequence shown here is derived from an EMBL/GenBank/DDBJ whole genome shotgun (WGS) entry which is preliminary data.</text>
</comment>